<keyword evidence="2 4" id="KW-0547">Nucleotide-binding</keyword>
<evidence type="ECO:0000313" key="6">
    <source>
        <dbReference type="EMBL" id="MEU9579608.1"/>
    </source>
</evidence>
<sequence length="408" mass="43729">MKESVLVIGSGYRHFREYVLRGLAEDFEILLIGPAPLDWQLPYAAAHREADVQDEAAVFAAAADLAVTHRVAGVVTWEESLVTRAAEVAARLGVPAMPVEAARACRDKARQRERFQAAGVPSARFSLAGTEAEAVAAAESLGYPVVVKPRGRAASVGVRIVRTEAELRRTFSRAREVENPSIDDGLVLVEEFLTGPEIAVDSWVLDGRVEPFSIAAKRTDYPPYFEEVAHVVGRVLDPATEARVREVVTAANQALGTDRTVTHTELMLTADGPKVVEVNGRLGGDLIPRLAELAVPGLSVGRVLGAVATGRVPEPAGRPDRLVGIRFLYPTADLTFDEIELPAALAGEPWVHEVRTVSEPGTELRLPPRQFLGRAGYVIAAGAGIEEIDARLTKLAEAAAVRGEPLSA</sequence>
<dbReference type="Pfam" id="PF13535">
    <property type="entry name" value="ATP-grasp_4"/>
    <property type="match status" value="1"/>
</dbReference>
<dbReference type="SUPFAM" id="SSF56059">
    <property type="entry name" value="Glutathione synthetase ATP-binding domain-like"/>
    <property type="match status" value="1"/>
</dbReference>
<dbReference type="SMART" id="SM01209">
    <property type="entry name" value="GARS_A"/>
    <property type="match status" value="1"/>
</dbReference>
<evidence type="ECO:0000256" key="1">
    <source>
        <dbReference type="ARBA" id="ARBA00022598"/>
    </source>
</evidence>
<reference evidence="6 7" key="1">
    <citation type="submission" date="2024-06" db="EMBL/GenBank/DDBJ databases">
        <title>The Natural Products Discovery Center: Release of the First 8490 Sequenced Strains for Exploring Actinobacteria Biosynthetic Diversity.</title>
        <authorList>
            <person name="Kalkreuter E."/>
            <person name="Kautsar S.A."/>
            <person name="Yang D."/>
            <person name="Bader C.D."/>
            <person name="Teijaro C.N."/>
            <person name="Fluegel L."/>
            <person name="Davis C.M."/>
            <person name="Simpson J.R."/>
            <person name="Lauterbach L."/>
            <person name="Steele A.D."/>
            <person name="Gui C."/>
            <person name="Meng S."/>
            <person name="Li G."/>
            <person name="Viehrig K."/>
            <person name="Ye F."/>
            <person name="Su P."/>
            <person name="Kiefer A.F."/>
            <person name="Nichols A."/>
            <person name="Cepeda A.J."/>
            <person name="Yan W."/>
            <person name="Fan B."/>
            <person name="Jiang Y."/>
            <person name="Adhikari A."/>
            <person name="Zheng C.-J."/>
            <person name="Schuster L."/>
            <person name="Cowan T.M."/>
            <person name="Smanski M.J."/>
            <person name="Chevrette M.G."/>
            <person name="De Carvalho L.P.S."/>
            <person name="Shen B."/>
        </authorList>
    </citation>
    <scope>NUCLEOTIDE SEQUENCE [LARGE SCALE GENOMIC DNA]</scope>
    <source>
        <strain evidence="6 7">NPDC048117</strain>
    </source>
</reference>
<keyword evidence="3 4" id="KW-0067">ATP-binding</keyword>
<dbReference type="EMBL" id="JBEZNA010000051">
    <property type="protein sequence ID" value="MEU9579608.1"/>
    <property type="molecule type" value="Genomic_DNA"/>
</dbReference>
<comment type="caution">
    <text evidence="6">The sequence shown here is derived from an EMBL/GenBank/DDBJ whole genome shotgun (WGS) entry which is preliminary data.</text>
</comment>
<dbReference type="PANTHER" id="PTHR43585">
    <property type="entry name" value="FUMIPYRROLE BIOSYNTHESIS PROTEIN C"/>
    <property type="match status" value="1"/>
</dbReference>
<dbReference type="PROSITE" id="PS50975">
    <property type="entry name" value="ATP_GRASP"/>
    <property type="match status" value="1"/>
</dbReference>
<dbReference type="InterPro" id="IPR052032">
    <property type="entry name" value="ATP-dep_AA_Ligase"/>
</dbReference>
<evidence type="ECO:0000313" key="7">
    <source>
        <dbReference type="Proteomes" id="UP001551584"/>
    </source>
</evidence>
<protein>
    <submittedName>
        <fullName evidence="6">ATP-grasp domain-containing protein</fullName>
    </submittedName>
</protein>
<dbReference type="Proteomes" id="UP001551584">
    <property type="component" value="Unassembled WGS sequence"/>
</dbReference>
<feature type="domain" description="ATP-grasp" evidence="5">
    <location>
        <begin position="112"/>
        <end position="309"/>
    </location>
</feature>
<proteinExistence type="predicted"/>
<dbReference type="Gene3D" id="3.30.470.20">
    <property type="entry name" value="ATP-grasp fold, B domain"/>
    <property type="match status" value="1"/>
</dbReference>
<dbReference type="InterPro" id="IPR011761">
    <property type="entry name" value="ATP-grasp"/>
</dbReference>
<dbReference type="Pfam" id="PF18603">
    <property type="entry name" value="LAL_C2"/>
    <property type="match status" value="1"/>
</dbReference>
<dbReference type="PANTHER" id="PTHR43585:SF2">
    <property type="entry name" value="ATP-GRASP ENZYME FSQD"/>
    <property type="match status" value="1"/>
</dbReference>
<name>A0ABV3ETR0_9ACTN</name>
<evidence type="ECO:0000256" key="2">
    <source>
        <dbReference type="ARBA" id="ARBA00022741"/>
    </source>
</evidence>
<dbReference type="RefSeq" id="WP_359274657.1">
    <property type="nucleotide sequence ID" value="NZ_JBEZNA010000051.1"/>
</dbReference>
<keyword evidence="1" id="KW-0436">Ligase</keyword>
<gene>
    <name evidence="6" type="ORF">AB0D95_20440</name>
</gene>
<evidence type="ECO:0000256" key="4">
    <source>
        <dbReference type="PROSITE-ProRule" id="PRU00409"/>
    </source>
</evidence>
<keyword evidence="7" id="KW-1185">Reference proteome</keyword>
<dbReference type="InterPro" id="IPR040570">
    <property type="entry name" value="LAL_C2"/>
</dbReference>
<accession>A0ABV3ETR0</accession>
<evidence type="ECO:0000259" key="5">
    <source>
        <dbReference type="PROSITE" id="PS50975"/>
    </source>
</evidence>
<organism evidence="6 7">
    <name type="scientific">Streptomyces chilikensis</name>
    <dbReference type="NCBI Taxonomy" id="1194079"/>
    <lineage>
        <taxon>Bacteria</taxon>
        <taxon>Bacillati</taxon>
        <taxon>Actinomycetota</taxon>
        <taxon>Actinomycetes</taxon>
        <taxon>Kitasatosporales</taxon>
        <taxon>Streptomycetaceae</taxon>
        <taxon>Streptomyces</taxon>
    </lineage>
</organism>
<evidence type="ECO:0000256" key="3">
    <source>
        <dbReference type="ARBA" id="ARBA00022840"/>
    </source>
</evidence>